<dbReference type="EMBL" id="CP068985">
    <property type="protein sequence ID" value="QYC44685.1"/>
    <property type="molecule type" value="Genomic_DNA"/>
</dbReference>
<evidence type="ECO:0008006" key="3">
    <source>
        <dbReference type="Google" id="ProtNLM"/>
    </source>
</evidence>
<dbReference type="Proteomes" id="UP000824681">
    <property type="component" value="Chromosome"/>
</dbReference>
<gene>
    <name evidence="1" type="ORF">Nocox_35630</name>
</gene>
<sequence>MKQGWALRGAPESVRLRWPSAINWTWLSPYRLRGEGHSGKTIYLVVVDPYNEQRVAGQDIPHYRAADRAYVSETYGLLRLQLAVDIAARLACADGAPIRAEHSALTCRACGRLWDTHDGLGLEAVG</sequence>
<accession>A0ABX8UAY4</accession>
<protein>
    <recommendedName>
        <fullName evidence="3">Transposase</fullName>
    </recommendedName>
</protein>
<dbReference type="RefSeq" id="WP_020544095.1">
    <property type="nucleotide sequence ID" value="NZ_CP068985.1"/>
</dbReference>
<name>A0ABX8UAY4_9ACTN</name>
<evidence type="ECO:0000313" key="2">
    <source>
        <dbReference type="Proteomes" id="UP000824681"/>
    </source>
</evidence>
<organism evidence="1 2">
    <name type="scientific">Nonomuraea coxensis DSM 45129</name>
    <dbReference type="NCBI Taxonomy" id="1122611"/>
    <lineage>
        <taxon>Bacteria</taxon>
        <taxon>Bacillati</taxon>
        <taxon>Actinomycetota</taxon>
        <taxon>Actinomycetes</taxon>
        <taxon>Streptosporangiales</taxon>
        <taxon>Streptosporangiaceae</taxon>
        <taxon>Nonomuraea</taxon>
    </lineage>
</organism>
<proteinExistence type="predicted"/>
<reference evidence="1 2" key="1">
    <citation type="journal article" date="2021" name="ACS Chem. Biol.">
        <title>Genomic-Led Discovery of a Novel Glycopeptide Antibiotic by Nonomuraea coxensis DSM 45129.</title>
        <authorList>
            <person name="Yushchuk O."/>
            <person name="Vior N.M."/>
            <person name="Andreo-Vidal A."/>
            <person name="Berini F."/>
            <person name="Ruckert C."/>
            <person name="Busche T."/>
            <person name="Binda E."/>
            <person name="Kalinowski J."/>
            <person name="Truman A.W."/>
            <person name="Marinelli F."/>
        </authorList>
    </citation>
    <scope>NUCLEOTIDE SEQUENCE [LARGE SCALE GENOMIC DNA]</scope>
    <source>
        <strain evidence="1 2">DSM 45129</strain>
    </source>
</reference>
<keyword evidence="2" id="KW-1185">Reference proteome</keyword>
<evidence type="ECO:0000313" key="1">
    <source>
        <dbReference type="EMBL" id="QYC44685.1"/>
    </source>
</evidence>